<dbReference type="PANTHER" id="PTHR12398">
    <property type="entry name" value="PROTEIN PHOSPHATASE INHIBITOR"/>
    <property type="match status" value="1"/>
</dbReference>
<evidence type="ECO:0000256" key="1">
    <source>
        <dbReference type="SAM" id="MobiDB-lite"/>
    </source>
</evidence>
<reference evidence="2" key="2">
    <citation type="submission" date="2022-01" db="EMBL/GenBank/DDBJ databases">
        <authorList>
            <person name="Hirooka S."/>
            <person name="Miyagishima S.Y."/>
        </authorList>
    </citation>
    <scope>NUCLEOTIDE SEQUENCE</scope>
    <source>
        <strain evidence="2">NBRC 102759</strain>
    </source>
</reference>
<evidence type="ECO:0000313" key="2">
    <source>
        <dbReference type="EMBL" id="GJQ13566.1"/>
    </source>
</evidence>
<protein>
    <recommendedName>
        <fullName evidence="4">Protein phosphatase inhibitor 2</fullName>
    </recommendedName>
</protein>
<evidence type="ECO:0008006" key="4">
    <source>
        <dbReference type="Google" id="ProtNLM"/>
    </source>
</evidence>
<feature type="compositionally biased region" description="Low complexity" evidence="1">
    <location>
        <begin position="120"/>
        <end position="130"/>
    </location>
</feature>
<keyword evidence="3" id="KW-1185">Reference proteome</keyword>
<dbReference type="EMBL" id="BQMJ01000045">
    <property type="protein sequence ID" value="GJQ13566.1"/>
    <property type="molecule type" value="Genomic_DNA"/>
</dbReference>
<feature type="compositionally biased region" description="Polar residues" evidence="1">
    <location>
        <begin position="9"/>
        <end position="26"/>
    </location>
</feature>
<dbReference type="AlphaFoldDB" id="A0A9C7PZR1"/>
<feature type="compositionally biased region" description="Acidic residues" evidence="1">
    <location>
        <begin position="169"/>
        <end position="179"/>
    </location>
</feature>
<dbReference type="Pfam" id="PF04979">
    <property type="entry name" value="IPP-2"/>
    <property type="match status" value="1"/>
</dbReference>
<reference evidence="2" key="1">
    <citation type="journal article" date="2022" name="Proc. Natl. Acad. Sci. U.S.A.">
        <title>Life cycle and functional genomics of the unicellular red alga Galdieria for elucidating algal and plant evolution and industrial use.</title>
        <authorList>
            <person name="Hirooka S."/>
            <person name="Itabashi T."/>
            <person name="Ichinose T.M."/>
            <person name="Onuma R."/>
            <person name="Fujiwara T."/>
            <person name="Yamashita S."/>
            <person name="Jong L.W."/>
            <person name="Tomita R."/>
            <person name="Iwane A.H."/>
            <person name="Miyagishima S.Y."/>
        </authorList>
    </citation>
    <scope>NUCLEOTIDE SEQUENCE</scope>
    <source>
        <strain evidence="2">NBRC 102759</strain>
    </source>
</reference>
<name>A0A9C7PZR1_9RHOD</name>
<feature type="region of interest" description="Disordered" evidence="1">
    <location>
        <begin position="1"/>
        <end position="140"/>
    </location>
</feature>
<feature type="region of interest" description="Disordered" evidence="1">
    <location>
        <begin position="162"/>
        <end position="205"/>
    </location>
</feature>
<gene>
    <name evidence="2" type="ORF">GpartN1_g5357.t1</name>
</gene>
<dbReference type="Gene3D" id="6.10.250.1050">
    <property type="match status" value="1"/>
</dbReference>
<dbReference type="GO" id="GO:0004864">
    <property type="term" value="F:protein phosphatase inhibitor activity"/>
    <property type="evidence" value="ECO:0007669"/>
    <property type="project" value="InterPro"/>
</dbReference>
<feature type="compositionally biased region" description="Basic and acidic residues" evidence="1">
    <location>
        <begin position="42"/>
        <end position="59"/>
    </location>
</feature>
<evidence type="ECO:0000313" key="3">
    <source>
        <dbReference type="Proteomes" id="UP001061958"/>
    </source>
</evidence>
<dbReference type="OrthoDB" id="551302at2759"/>
<accession>A0A9C7PZR1</accession>
<proteinExistence type="predicted"/>
<dbReference type="GO" id="GO:0009966">
    <property type="term" value="P:regulation of signal transduction"/>
    <property type="evidence" value="ECO:0007669"/>
    <property type="project" value="InterPro"/>
</dbReference>
<organism evidence="2 3">
    <name type="scientific">Galdieria partita</name>
    <dbReference type="NCBI Taxonomy" id="83374"/>
    <lineage>
        <taxon>Eukaryota</taxon>
        <taxon>Rhodophyta</taxon>
        <taxon>Bangiophyceae</taxon>
        <taxon>Galdieriales</taxon>
        <taxon>Galdieriaceae</taxon>
        <taxon>Galdieria</taxon>
    </lineage>
</organism>
<sequence>MSRDHHPNKPSNTSNSGGILKNSDNIESAEKPSSDKKKRVRLHWDEENLQRNETEREPRMTITEPKTPYQLSDRSDSDSEASTDRCPVLHSQPARDWRLEAALSDTGNFPHSSEDGGGYSSNSSQSTPRSRSSREEFERKRKFHYDEFRISKYFRERGELCVDQGSSNGEEEINSEEEGSSPPSSSRLHSNKSAIESEPVSPENS</sequence>
<dbReference type="PANTHER" id="PTHR12398:SF20">
    <property type="entry name" value="PROTEIN PHOSPHATASE 1 REGULATORY INHIBITOR SUBUNIT 2"/>
    <property type="match status" value="1"/>
</dbReference>
<comment type="caution">
    <text evidence="2">The sequence shown here is derived from an EMBL/GenBank/DDBJ whole genome shotgun (WGS) entry which is preliminary data.</text>
</comment>
<dbReference type="Proteomes" id="UP001061958">
    <property type="component" value="Unassembled WGS sequence"/>
</dbReference>
<dbReference type="InterPro" id="IPR007062">
    <property type="entry name" value="PPI-2"/>
</dbReference>